<evidence type="ECO:0000256" key="5">
    <source>
        <dbReference type="ARBA" id="ARBA00023002"/>
    </source>
</evidence>
<organism evidence="9 10">
    <name type="scientific">Monilinia laxa</name>
    <name type="common">Brown rot fungus</name>
    <name type="synonym">Sclerotinia laxa</name>
    <dbReference type="NCBI Taxonomy" id="61186"/>
    <lineage>
        <taxon>Eukaryota</taxon>
        <taxon>Fungi</taxon>
        <taxon>Dikarya</taxon>
        <taxon>Ascomycota</taxon>
        <taxon>Pezizomycotina</taxon>
        <taxon>Leotiomycetes</taxon>
        <taxon>Helotiales</taxon>
        <taxon>Sclerotiniaceae</taxon>
        <taxon>Monilinia</taxon>
    </lineage>
</organism>
<dbReference type="InterPro" id="IPR056143">
    <property type="entry name" value="DUF7726"/>
</dbReference>
<evidence type="ECO:0000256" key="3">
    <source>
        <dbReference type="ARBA" id="ARBA00022630"/>
    </source>
</evidence>
<dbReference type="InterPro" id="IPR000172">
    <property type="entry name" value="GMC_OxRdtase_N"/>
</dbReference>
<accession>A0A5N6KEP6</accession>
<dbReference type="PANTHER" id="PTHR11552:SF201">
    <property type="entry name" value="GLUCOSE-METHANOL-CHOLINE OXIDOREDUCTASE N-TERMINAL DOMAIN-CONTAINING PROTEIN"/>
    <property type="match status" value="1"/>
</dbReference>
<dbReference type="Gene3D" id="4.10.450.10">
    <property type="entry name" value="Glucose Oxidase, domain 2"/>
    <property type="match status" value="1"/>
</dbReference>
<keyword evidence="4 6" id="KW-0274">FAD</keyword>
<dbReference type="AlphaFoldDB" id="A0A5N6KEP6"/>
<dbReference type="InterPro" id="IPR007867">
    <property type="entry name" value="GMC_OxRtase_C"/>
</dbReference>
<evidence type="ECO:0000259" key="8">
    <source>
        <dbReference type="PROSITE" id="PS00624"/>
    </source>
</evidence>
<dbReference type="Gene3D" id="3.30.560.10">
    <property type="entry name" value="Glucose Oxidase, domain 3"/>
    <property type="match status" value="1"/>
</dbReference>
<keyword evidence="3 6" id="KW-0285">Flavoprotein</keyword>
<comment type="cofactor">
    <cofactor evidence="1">
        <name>FAD</name>
        <dbReference type="ChEBI" id="CHEBI:57692"/>
    </cofactor>
</comment>
<comment type="similarity">
    <text evidence="2 6">Belongs to the GMC oxidoreductase family.</text>
</comment>
<dbReference type="OrthoDB" id="269227at2759"/>
<dbReference type="PANTHER" id="PTHR11552">
    <property type="entry name" value="GLUCOSE-METHANOL-CHOLINE GMC OXIDOREDUCTASE"/>
    <property type="match status" value="1"/>
</dbReference>
<sequence>MKVTEFQEKIGVNSRSYGSFMGQNGKFKGDKSNVYYNAFAFFKKRELQGVKAPQKAKVSKAEEEKKFDVSAIKLDGESTTSVPVYDTCDEVRKKISAYLREPGVSQAAFLREIAKTYPEEKKIESKILNDFLSKKGPTAGNTSSAYYASYVFFEKICIRDVKPKSKHREEMEKQWASSGGVDTKRPSSLGILCQIGERPAEDKYGYTLTSYHTLTLAYDFVIIGGGTSGLVIANRLSEIPNITVAVIEAGLSILNNTNVSRVDGFTLGFNTPIDWQYETTSQASAGGRKVRYNAGKALGGTSTINGMTYVRAASQEVDAWEQRLGNTGWNWSNLIPYYKKSESFTIPTHAQKAAGASYDPAFHGETGPLKVGYAYNLNNGSLFSRVGSALESLRVRKNEDINGGNLTGYMLGPSTLDREKNVREDAARAYYYPVQGRSNLHVFLNTTARKIIWGSNLGATYTASGVEVLSPNGEIEVINATREVIVSAGTLRSPAILEHSGIGNPNILQNNGIPIKIILPGVGENLQDQPNNLFVYQGNTTYNGTVPYVTYAPLSSILPRIPAANISTWASSISAAINNSISSGAMNYLLTIQNDLINQEVPDIEVIFGNTVTTGSGPSVYLGTGFWVLLPFSRGNVHVSSSDPAVYPAINPNFFLVDFDLKVQVAIAKWTRNFWAAKQLRSDFTELSPGYAVVPKNATDEQWESWIKSSFGPNNHPVGTCSMQGRNSGGVVDANMKVYLTSNVRVVDASIWPYQSSGHLTSTLYAVAERASDIIKTINRLS</sequence>
<dbReference type="PROSITE" id="PS00624">
    <property type="entry name" value="GMC_OXRED_2"/>
    <property type="match status" value="1"/>
</dbReference>
<dbReference type="SUPFAM" id="SSF51905">
    <property type="entry name" value="FAD/NAD(P)-binding domain"/>
    <property type="match status" value="1"/>
</dbReference>
<dbReference type="Gene3D" id="3.50.50.60">
    <property type="entry name" value="FAD/NAD(P)-binding domain"/>
    <property type="match status" value="1"/>
</dbReference>
<evidence type="ECO:0000259" key="7">
    <source>
        <dbReference type="PROSITE" id="PS00623"/>
    </source>
</evidence>
<comment type="caution">
    <text evidence="9">The sequence shown here is derived from an EMBL/GenBank/DDBJ whole genome shotgun (WGS) entry which is preliminary data.</text>
</comment>
<evidence type="ECO:0000256" key="4">
    <source>
        <dbReference type="ARBA" id="ARBA00022827"/>
    </source>
</evidence>
<dbReference type="Pfam" id="PF00732">
    <property type="entry name" value="GMC_oxred_N"/>
    <property type="match status" value="1"/>
</dbReference>
<gene>
    <name evidence="9" type="ORF">EYC80_005614</name>
</gene>
<reference evidence="9 10" key="1">
    <citation type="submission" date="2019-06" db="EMBL/GenBank/DDBJ databases">
        <title>Genome Sequence of the Brown Rot Fungal Pathogen Monilinia laxa.</title>
        <authorList>
            <person name="De Miccolis Angelini R.M."/>
            <person name="Landi L."/>
            <person name="Abate D."/>
            <person name="Pollastro S."/>
            <person name="Romanazzi G."/>
            <person name="Faretra F."/>
        </authorList>
    </citation>
    <scope>NUCLEOTIDE SEQUENCE [LARGE SCALE GENOMIC DNA]</scope>
    <source>
        <strain evidence="9 10">Mlax316</strain>
    </source>
</reference>
<feature type="domain" description="Glucose-methanol-choline oxidoreductase N-terminal" evidence="7">
    <location>
        <begin position="295"/>
        <end position="318"/>
    </location>
</feature>
<dbReference type="PROSITE" id="PS00623">
    <property type="entry name" value="GMC_OXRED_1"/>
    <property type="match status" value="1"/>
</dbReference>
<evidence type="ECO:0000313" key="9">
    <source>
        <dbReference type="EMBL" id="KAB8302167.1"/>
    </source>
</evidence>
<keyword evidence="10" id="KW-1185">Reference proteome</keyword>
<dbReference type="EMBL" id="VIGI01000003">
    <property type="protein sequence ID" value="KAB8302167.1"/>
    <property type="molecule type" value="Genomic_DNA"/>
</dbReference>
<dbReference type="Proteomes" id="UP000326757">
    <property type="component" value="Unassembled WGS sequence"/>
</dbReference>
<dbReference type="GO" id="GO:0050660">
    <property type="term" value="F:flavin adenine dinucleotide binding"/>
    <property type="evidence" value="ECO:0007669"/>
    <property type="project" value="InterPro"/>
</dbReference>
<proteinExistence type="inferred from homology"/>
<evidence type="ECO:0000313" key="10">
    <source>
        <dbReference type="Proteomes" id="UP000326757"/>
    </source>
</evidence>
<dbReference type="SUPFAM" id="SSF54373">
    <property type="entry name" value="FAD-linked reductases, C-terminal domain"/>
    <property type="match status" value="1"/>
</dbReference>
<dbReference type="Pfam" id="PF05199">
    <property type="entry name" value="GMC_oxred_C"/>
    <property type="match status" value="1"/>
</dbReference>
<evidence type="ECO:0000256" key="1">
    <source>
        <dbReference type="ARBA" id="ARBA00001974"/>
    </source>
</evidence>
<dbReference type="InterPro" id="IPR027424">
    <property type="entry name" value="Glucose_Oxidase_domain_2"/>
</dbReference>
<keyword evidence="5" id="KW-0560">Oxidoreductase</keyword>
<dbReference type="Pfam" id="PF24852">
    <property type="entry name" value="DUF7726"/>
    <property type="match status" value="2"/>
</dbReference>
<feature type="domain" description="Glucose-methanol-choline oxidoreductase N-terminal" evidence="8">
    <location>
        <begin position="489"/>
        <end position="503"/>
    </location>
</feature>
<dbReference type="InterPro" id="IPR036188">
    <property type="entry name" value="FAD/NAD-bd_sf"/>
</dbReference>
<evidence type="ECO:0000256" key="6">
    <source>
        <dbReference type="RuleBase" id="RU003968"/>
    </source>
</evidence>
<evidence type="ECO:0000256" key="2">
    <source>
        <dbReference type="ARBA" id="ARBA00010790"/>
    </source>
</evidence>
<dbReference type="InterPro" id="IPR012132">
    <property type="entry name" value="GMC_OxRdtase"/>
</dbReference>
<name>A0A5N6KEP6_MONLA</name>
<protein>
    <recommendedName>
        <fullName evidence="7 8">Glucose-methanol-choline oxidoreductase N-terminal domain-containing protein</fullName>
    </recommendedName>
</protein>
<dbReference type="GO" id="GO:0016614">
    <property type="term" value="F:oxidoreductase activity, acting on CH-OH group of donors"/>
    <property type="evidence" value="ECO:0007669"/>
    <property type="project" value="InterPro"/>
</dbReference>